<dbReference type="InterPro" id="IPR004875">
    <property type="entry name" value="DDE_SF_endonuclease_dom"/>
</dbReference>
<accession>A0A0P1AMM7</accession>
<dbReference type="GeneID" id="36407550"/>
<dbReference type="Pfam" id="PF03184">
    <property type="entry name" value="DDE_1"/>
    <property type="match status" value="1"/>
</dbReference>
<keyword evidence="2" id="KW-0255">Endonuclease</keyword>
<reference evidence="3" key="1">
    <citation type="submission" date="2014-09" db="EMBL/GenBank/DDBJ databases">
        <authorList>
            <person name="Sharma Rahul"/>
            <person name="Thines Marco"/>
        </authorList>
    </citation>
    <scope>NUCLEOTIDE SEQUENCE [LARGE SCALE GENOMIC DNA]</scope>
</reference>
<dbReference type="EMBL" id="CCYD01000610">
    <property type="protein sequence ID" value="CEG42201.1"/>
    <property type="molecule type" value="Genomic_DNA"/>
</dbReference>
<keyword evidence="2" id="KW-0378">Hydrolase</keyword>
<dbReference type="GO" id="GO:0003676">
    <property type="term" value="F:nucleic acid binding"/>
    <property type="evidence" value="ECO:0007669"/>
    <property type="project" value="InterPro"/>
</dbReference>
<keyword evidence="2" id="KW-0540">Nuclease</keyword>
<feature type="domain" description="DDE-1" evidence="1">
    <location>
        <begin position="53"/>
        <end position="169"/>
    </location>
</feature>
<evidence type="ECO:0000313" key="3">
    <source>
        <dbReference type="Proteomes" id="UP000054928"/>
    </source>
</evidence>
<dbReference type="RefSeq" id="XP_024578570.1">
    <property type="nucleotide sequence ID" value="XM_024728055.1"/>
</dbReference>
<dbReference type="Proteomes" id="UP000054928">
    <property type="component" value="Unassembled WGS sequence"/>
</dbReference>
<dbReference type="GO" id="GO:0004519">
    <property type="term" value="F:endonuclease activity"/>
    <property type="evidence" value="ECO:0007669"/>
    <property type="project" value="UniProtKB-KW"/>
</dbReference>
<sequence>MRFLQEQWPRMDLDQTVLMDETAVYSEDARNQTVDIVGARHVIVRSTGFASMRISVILAASAAGKKLPPILIWKGADKASFEKIDEVYFTYQKKASVDSSHLKRWTDLQFPMVNVSNSEFLIWDSMRAYISKEVKAKCQTRDIKMCVILGGLTSYLKAGDIGIYRYFKDILPPPVKSVCLWVRKAWAQIDEDAVVNFIIGAGFTYNYQDWFAARHDVYGTLLRESYKTDGDSSVDADVFNLDVLDEAFDEIGVVINEKEAVPKNTKENCLTSAQF</sequence>
<dbReference type="OMA" id="CEWILSA"/>
<dbReference type="OrthoDB" id="167555at2759"/>
<name>A0A0P1AMM7_PLAHL</name>
<dbReference type="AlphaFoldDB" id="A0A0P1AMM7"/>
<organism evidence="2 3">
    <name type="scientific">Plasmopara halstedii</name>
    <name type="common">Downy mildew of sunflower</name>
    <dbReference type="NCBI Taxonomy" id="4781"/>
    <lineage>
        <taxon>Eukaryota</taxon>
        <taxon>Sar</taxon>
        <taxon>Stramenopiles</taxon>
        <taxon>Oomycota</taxon>
        <taxon>Peronosporomycetes</taxon>
        <taxon>Peronosporales</taxon>
        <taxon>Peronosporaceae</taxon>
        <taxon>Plasmopara</taxon>
    </lineage>
</organism>
<protein>
    <submittedName>
        <fullName evidence="2">DDE superfamily endonuclease, CENP-B-like</fullName>
    </submittedName>
</protein>
<evidence type="ECO:0000259" key="1">
    <source>
        <dbReference type="Pfam" id="PF03184"/>
    </source>
</evidence>
<proteinExistence type="predicted"/>
<keyword evidence="3" id="KW-1185">Reference proteome</keyword>
<evidence type="ECO:0000313" key="2">
    <source>
        <dbReference type="EMBL" id="CEG42201.1"/>
    </source>
</evidence>